<keyword evidence="1" id="KW-0805">Transcription regulation</keyword>
<dbReference type="PANTHER" id="PTHR47504">
    <property type="entry name" value="RIGHT ORIGIN-BINDING PROTEIN"/>
    <property type="match status" value="1"/>
</dbReference>
<sequence length="116" mass="13374">MNYSDCIRKSIEYINDNLDKKIGLEDIAGKVFLSKFHFHRIFHAATGESVAEYIRRRRLEEAAKELVDTDNKIVNISLKYQFSSQESFTKAFKKLYGAPPRKFRKNPNNGIGLMAA</sequence>
<dbReference type="GO" id="GO:0043565">
    <property type="term" value="F:sequence-specific DNA binding"/>
    <property type="evidence" value="ECO:0007669"/>
    <property type="project" value="InterPro"/>
</dbReference>
<dbReference type="InterPro" id="IPR050959">
    <property type="entry name" value="MarA-like"/>
</dbReference>
<dbReference type="InterPro" id="IPR018060">
    <property type="entry name" value="HTH_AraC"/>
</dbReference>
<evidence type="ECO:0000256" key="1">
    <source>
        <dbReference type="ARBA" id="ARBA00023015"/>
    </source>
</evidence>
<keyword evidence="2" id="KW-0238">DNA-binding</keyword>
<dbReference type="PROSITE" id="PS00041">
    <property type="entry name" value="HTH_ARAC_FAMILY_1"/>
    <property type="match status" value="1"/>
</dbReference>
<dbReference type="PROSITE" id="PS01124">
    <property type="entry name" value="HTH_ARAC_FAMILY_2"/>
    <property type="match status" value="1"/>
</dbReference>
<dbReference type="InterPro" id="IPR020449">
    <property type="entry name" value="Tscrpt_reg_AraC-type_HTH"/>
</dbReference>
<gene>
    <name evidence="5" type="primary">tetD</name>
    <name evidence="5" type="ORF">CLLU_33280</name>
</gene>
<dbReference type="PRINTS" id="PR00032">
    <property type="entry name" value="HTHARAC"/>
</dbReference>
<dbReference type="SUPFAM" id="SSF46689">
    <property type="entry name" value="Homeodomain-like"/>
    <property type="match status" value="2"/>
</dbReference>
<dbReference type="AlphaFoldDB" id="A0A2T0B9A3"/>
<dbReference type="Proteomes" id="UP000237798">
    <property type="component" value="Unassembled WGS sequence"/>
</dbReference>
<evidence type="ECO:0000313" key="6">
    <source>
        <dbReference type="Proteomes" id="UP000237798"/>
    </source>
</evidence>
<dbReference type="InterPro" id="IPR009057">
    <property type="entry name" value="Homeodomain-like_sf"/>
</dbReference>
<accession>A0A2T0B9A3</accession>
<evidence type="ECO:0000313" key="5">
    <source>
        <dbReference type="EMBL" id="PRR80479.1"/>
    </source>
</evidence>
<dbReference type="SMART" id="SM00342">
    <property type="entry name" value="HTH_ARAC"/>
    <property type="match status" value="1"/>
</dbReference>
<dbReference type="GO" id="GO:0003700">
    <property type="term" value="F:DNA-binding transcription factor activity"/>
    <property type="evidence" value="ECO:0007669"/>
    <property type="project" value="InterPro"/>
</dbReference>
<evidence type="ECO:0000259" key="4">
    <source>
        <dbReference type="PROSITE" id="PS01124"/>
    </source>
</evidence>
<reference evidence="5 6" key="1">
    <citation type="submission" date="2018-03" db="EMBL/GenBank/DDBJ databases">
        <title>Genome sequence of Clostridium luticellarii DSM 29923.</title>
        <authorList>
            <person name="Poehlein A."/>
            <person name="Daniel R."/>
        </authorList>
    </citation>
    <scope>NUCLEOTIDE SEQUENCE [LARGE SCALE GENOMIC DNA]</scope>
    <source>
        <strain evidence="5 6">DSM 29923</strain>
    </source>
</reference>
<keyword evidence="3" id="KW-0804">Transcription</keyword>
<dbReference type="OrthoDB" id="45544at2"/>
<proteinExistence type="predicted"/>
<keyword evidence="6" id="KW-1185">Reference proteome</keyword>
<organism evidence="5 6">
    <name type="scientific">Clostridium luticellarii</name>
    <dbReference type="NCBI Taxonomy" id="1691940"/>
    <lineage>
        <taxon>Bacteria</taxon>
        <taxon>Bacillati</taxon>
        <taxon>Bacillota</taxon>
        <taxon>Clostridia</taxon>
        <taxon>Eubacteriales</taxon>
        <taxon>Clostridiaceae</taxon>
        <taxon>Clostridium</taxon>
    </lineage>
</organism>
<dbReference type="Pfam" id="PF12833">
    <property type="entry name" value="HTH_18"/>
    <property type="match status" value="1"/>
</dbReference>
<comment type="caution">
    <text evidence="5">The sequence shown here is derived from an EMBL/GenBank/DDBJ whole genome shotgun (WGS) entry which is preliminary data.</text>
</comment>
<evidence type="ECO:0000256" key="3">
    <source>
        <dbReference type="ARBA" id="ARBA00023163"/>
    </source>
</evidence>
<evidence type="ECO:0000256" key="2">
    <source>
        <dbReference type="ARBA" id="ARBA00023125"/>
    </source>
</evidence>
<protein>
    <submittedName>
        <fullName evidence="5">Transposon Tn10 TetD protein</fullName>
    </submittedName>
</protein>
<name>A0A2T0B9A3_9CLOT</name>
<dbReference type="PANTHER" id="PTHR47504:SF5">
    <property type="entry name" value="RIGHT ORIGIN-BINDING PROTEIN"/>
    <property type="match status" value="1"/>
</dbReference>
<dbReference type="Gene3D" id="1.10.10.60">
    <property type="entry name" value="Homeodomain-like"/>
    <property type="match status" value="2"/>
</dbReference>
<dbReference type="InterPro" id="IPR018062">
    <property type="entry name" value="HTH_AraC-typ_CS"/>
</dbReference>
<feature type="domain" description="HTH araC/xylS-type" evidence="4">
    <location>
        <begin position="8"/>
        <end position="106"/>
    </location>
</feature>
<dbReference type="EMBL" id="PVXP01000085">
    <property type="protein sequence ID" value="PRR80479.1"/>
    <property type="molecule type" value="Genomic_DNA"/>
</dbReference>
<dbReference type="RefSeq" id="WP_106010872.1">
    <property type="nucleotide sequence ID" value="NZ_JALCPJ010000040.1"/>
</dbReference>